<dbReference type="SUPFAM" id="SSF54211">
    <property type="entry name" value="Ribosomal protein S5 domain 2-like"/>
    <property type="match status" value="1"/>
</dbReference>
<evidence type="ECO:0000313" key="5">
    <source>
        <dbReference type="Proteomes" id="UP001500443"/>
    </source>
</evidence>
<evidence type="ECO:0000313" key="4">
    <source>
        <dbReference type="EMBL" id="GAA2117063.1"/>
    </source>
</evidence>
<protein>
    <recommendedName>
        <fullName evidence="1">endopeptidase La</fullName>
        <ecNumber evidence="1">3.4.21.53</ecNumber>
    </recommendedName>
</protein>
<dbReference type="Gene3D" id="3.30.230.10">
    <property type="match status" value="1"/>
</dbReference>
<comment type="caution">
    <text evidence="4">The sequence shown here is derived from an EMBL/GenBank/DDBJ whole genome shotgun (WGS) entry which is preliminary data.</text>
</comment>
<proteinExistence type="inferred from homology"/>
<keyword evidence="1" id="KW-0378">Hydrolase</keyword>
<dbReference type="InterPro" id="IPR020568">
    <property type="entry name" value="Ribosomal_Su5_D2-typ_SF"/>
</dbReference>
<evidence type="ECO:0000259" key="3">
    <source>
        <dbReference type="PROSITE" id="PS51786"/>
    </source>
</evidence>
<gene>
    <name evidence="4" type="ORF">GCM10009802_17850</name>
</gene>
<keyword evidence="1" id="KW-0645">Protease</keyword>
<dbReference type="InterPro" id="IPR027065">
    <property type="entry name" value="Lon_Prtase"/>
</dbReference>
<feature type="active site" evidence="1">
    <location>
        <position position="148"/>
    </location>
</feature>
<comment type="catalytic activity">
    <reaction evidence="1">
        <text>Hydrolysis of proteins in presence of ATP.</text>
        <dbReference type="EC" id="3.4.21.53"/>
    </reaction>
</comment>
<feature type="active site" evidence="1">
    <location>
        <position position="193"/>
    </location>
</feature>
<reference evidence="4 5" key="1">
    <citation type="journal article" date="2019" name="Int. J. Syst. Evol. Microbiol.">
        <title>The Global Catalogue of Microorganisms (GCM) 10K type strain sequencing project: providing services to taxonomists for standard genome sequencing and annotation.</title>
        <authorList>
            <consortium name="The Broad Institute Genomics Platform"/>
            <consortium name="The Broad Institute Genome Sequencing Center for Infectious Disease"/>
            <person name="Wu L."/>
            <person name="Ma J."/>
        </authorList>
    </citation>
    <scope>NUCLEOTIDE SEQUENCE [LARGE SCALE GENOMIC DNA]</scope>
    <source>
        <strain evidence="4 5">JCM 15481</strain>
    </source>
</reference>
<dbReference type="PROSITE" id="PS51786">
    <property type="entry name" value="LON_PROTEOLYTIC"/>
    <property type="match status" value="1"/>
</dbReference>
<sequence>MTLALAAVPVAGLLAAAAFAPLPFSLAQPGMTADVLGEHSGDPVISVSGAEQHPTRGELRMTTIAATGPEVSLRVADIASGWFATDEAVMPRDAVYPVGDSKKEIREYNAEQMRESQNTAVTAALRHLGRDPDGVDVELRLTDVGGPSAGLFFALGIVDKLTPGDLTGGEVIAGTGTIEPDGTVGPVGGVALKTQAAKRDGATVFLVPEAECGDAESELPEGLRLVPVTELSDAVASLEALASGDGDVPGC</sequence>
<keyword evidence="2" id="KW-0732">Signal</keyword>
<comment type="similarity">
    <text evidence="1">Belongs to the peptidase S16 family.</text>
</comment>
<keyword evidence="5" id="KW-1185">Reference proteome</keyword>
<feature type="signal peptide" evidence="2">
    <location>
        <begin position="1"/>
        <end position="20"/>
    </location>
</feature>
<feature type="chain" id="PRO_5045626038" description="endopeptidase La" evidence="2">
    <location>
        <begin position="21"/>
        <end position="251"/>
    </location>
</feature>
<dbReference type="RefSeq" id="WP_344289296.1">
    <property type="nucleotide sequence ID" value="NZ_BAAAPF010000035.1"/>
</dbReference>
<accession>A0ABN2XTQ0</accession>
<dbReference type="EMBL" id="BAAAPF010000035">
    <property type="protein sequence ID" value="GAA2117063.1"/>
    <property type="molecule type" value="Genomic_DNA"/>
</dbReference>
<evidence type="ECO:0000256" key="2">
    <source>
        <dbReference type="SAM" id="SignalP"/>
    </source>
</evidence>
<dbReference type="Pfam" id="PF05362">
    <property type="entry name" value="Lon_C"/>
    <property type="match status" value="1"/>
</dbReference>
<dbReference type="EC" id="3.4.21.53" evidence="1"/>
<feature type="domain" description="Lon proteolytic" evidence="3">
    <location>
        <begin position="142"/>
        <end position="241"/>
    </location>
</feature>
<name>A0ABN2XTQ0_9ACTN</name>
<dbReference type="InterPro" id="IPR014721">
    <property type="entry name" value="Ribsml_uS5_D2-typ_fold_subgr"/>
</dbReference>
<dbReference type="InterPro" id="IPR008269">
    <property type="entry name" value="Lon_proteolytic"/>
</dbReference>
<organism evidence="4 5">
    <name type="scientific">Streptomyces synnematoformans</name>
    <dbReference type="NCBI Taxonomy" id="415721"/>
    <lineage>
        <taxon>Bacteria</taxon>
        <taxon>Bacillati</taxon>
        <taxon>Actinomycetota</taxon>
        <taxon>Actinomycetes</taxon>
        <taxon>Kitasatosporales</taxon>
        <taxon>Streptomycetaceae</taxon>
        <taxon>Streptomyces</taxon>
    </lineage>
</organism>
<dbReference type="Proteomes" id="UP001500443">
    <property type="component" value="Unassembled WGS sequence"/>
</dbReference>
<dbReference type="PANTHER" id="PTHR10046">
    <property type="entry name" value="ATP DEPENDENT LON PROTEASE FAMILY MEMBER"/>
    <property type="match status" value="1"/>
</dbReference>
<keyword evidence="1" id="KW-0720">Serine protease</keyword>
<evidence type="ECO:0000256" key="1">
    <source>
        <dbReference type="PROSITE-ProRule" id="PRU01122"/>
    </source>
</evidence>